<dbReference type="InterPro" id="IPR006674">
    <property type="entry name" value="HD_domain"/>
</dbReference>
<comment type="caution">
    <text evidence="12">The sequence shown here is derived from an EMBL/GenBank/DDBJ whole genome shotgun (WGS) entry which is preliminary data.</text>
</comment>
<dbReference type="InterPro" id="IPR043519">
    <property type="entry name" value="NT_sf"/>
</dbReference>
<feature type="domain" description="Poly A polymerase head" evidence="9">
    <location>
        <begin position="23"/>
        <end position="142"/>
    </location>
</feature>
<keyword evidence="5" id="KW-0479">Metal-binding</keyword>
<dbReference type="GO" id="GO:0000166">
    <property type="term" value="F:nucleotide binding"/>
    <property type="evidence" value="ECO:0007669"/>
    <property type="project" value="UniProtKB-KW"/>
</dbReference>
<feature type="domain" description="HD" evidence="10">
    <location>
        <begin position="252"/>
        <end position="329"/>
    </location>
</feature>
<name>A0A2M7W6U6_9BACT</name>
<dbReference type="NCBIfam" id="TIGR00277">
    <property type="entry name" value="HDIG"/>
    <property type="match status" value="1"/>
</dbReference>
<evidence type="ECO:0000256" key="4">
    <source>
        <dbReference type="ARBA" id="ARBA00022695"/>
    </source>
</evidence>
<dbReference type="EMBL" id="PFQG01000058">
    <property type="protein sequence ID" value="PJA22998.1"/>
    <property type="molecule type" value="Genomic_DNA"/>
</dbReference>
<feature type="domain" description="tRNA nucleotidyltransferase/poly(A) polymerase RNA and SrmB- binding" evidence="11">
    <location>
        <begin position="169"/>
        <end position="228"/>
    </location>
</feature>
<evidence type="ECO:0000256" key="7">
    <source>
        <dbReference type="ARBA" id="ARBA00022842"/>
    </source>
</evidence>
<keyword evidence="7" id="KW-0460">Magnesium</keyword>
<dbReference type="Gene3D" id="1.10.246.80">
    <property type="match status" value="1"/>
</dbReference>
<keyword evidence="3" id="KW-0819">tRNA processing</keyword>
<dbReference type="CDD" id="cd05398">
    <property type="entry name" value="NT_ClassII-CCAase"/>
    <property type="match status" value="1"/>
</dbReference>
<dbReference type="InterPro" id="IPR006675">
    <property type="entry name" value="HDIG_dom"/>
</dbReference>
<accession>A0A2M7W6U6</accession>
<reference evidence="13" key="1">
    <citation type="submission" date="2017-09" db="EMBL/GenBank/DDBJ databases">
        <title>Depth-based differentiation of microbial function through sediment-hosted aquifers and enrichment of novel symbionts in the deep terrestrial subsurface.</title>
        <authorList>
            <person name="Probst A.J."/>
            <person name="Ladd B."/>
            <person name="Jarett J.K."/>
            <person name="Geller-Mcgrath D.E."/>
            <person name="Sieber C.M.K."/>
            <person name="Emerson J.B."/>
            <person name="Anantharaman K."/>
            <person name="Thomas B.C."/>
            <person name="Malmstrom R."/>
            <person name="Stieglmeier M."/>
            <person name="Klingl A."/>
            <person name="Woyke T."/>
            <person name="Ryan C.M."/>
            <person name="Banfield J.F."/>
        </authorList>
    </citation>
    <scope>NUCLEOTIDE SEQUENCE [LARGE SCALE GENOMIC DNA]</scope>
</reference>
<dbReference type="PANTHER" id="PTHR46173">
    <property type="entry name" value="CCA TRNA NUCLEOTIDYLTRANSFERASE 1, MITOCHONDRIAL"/>
    <property type="match status" value="1"/>
</dbReference>
<dbReference type="GO" id="GO:0000049">
    <property type="term" value="F:tRNA binding"/>
    <property type="evidence" value="ECO:0007669"/>
    <property type="project" value="TreeGrafter"/>
</dbReference>
<dbReference type="SUPFAM" id="SSF81891">
    <property type="entry name" value="Poly A polymerase C-terminal region-like"/>
    <property type="match status" value="1"/>
</dbReference>
<dbReference type="InterPro" id="IPR050264">
    <property type="entry name" value="Bact_CCA-adding_enz_type3_sf"/>
</dbReference>
<evidence type="ECO:0000256" key="2">
    <source>
        <dbReference type="ARBA" id="ARBA00022679"/>
    </source>
</evidence>
<organism evidence="12 13">
    <name type="scientific">Candidatus Beckwithbacteria bacterium CG_4_10_14_0_2_um_filter_47_25</name>
    <dbReference type="NCBI Taxonomy" id="1974493"/>
    <lineage>
        <taxon>Bacteria</taxon>
        <taxon>Candidatus Beckwithiibacteriota</taxon>
    </lineage>
</organism>
<evidence type="ECO:0000256" key="8">
    <source>
        <dbReference type="RuleBase" id="RU003953"/>
    </source>
</evidence>
<dbReference type="SUPFAM" id="SSF81301">
    <property type="entry name" value="Nucleotidyltransferase"/>
    <property type="match status" value="1"/>
</dbReference>
<evidence type="ECO:0000256" key="6">
    <source>
        <dbReference type="ARBA" id="ARBA00022741"/>
    </source>
</evidence>
<evidence type="ECO:0000313" key="13">
    <source>
        <dbReference type="Proteomes" id="UP000228627"/>
    </source>
</evidence>
<keyword evidence="6" id="KW-0547">Nucleotide-binding</keyword>
<comment type="cofactor">
    <cofactor evidence="1">
        <name>Mg(2+)</name>
        <dbReference type="ChEBI" id="CHEBI:18420"/>
    </cofactor>
</comment>
<evidence type="ECO:0000259" key="9">
    <source>
        <dbReference type="Pfam" id="PF01743"/>
    </source>
</evidence>
<dbReference type="InterPro" id="IPR002646">
    <property type="entry name" value="PolA_pol_head_dom"/>
</dbReference>
<dbReference type="PANTHER" id="PTHR46173:SF1">
    <property type="entry name" value="CCA TRNA NUCLEOTIDYLTRANSFERASE 1, MITOCHONDRIAL"/>
    <property type="match status" value="1"/>
</dbReference>
<dbReference type="AlphaFoldDB" id="A0A2M7W6U6"/>
<evidence type="ECO:0000256" key="5">
    <source>
        <dbReference type="ARBA" id="ARBA00022723"/>
    </source>
</evidence>
<proteinExistence type="inferred from homology"/>
<comment type="similarity">
    <text evidence="8">Belongs to the tRNA nucleotidyltransferase/poly(A) polymerase family.</text>
</comment>
<dbReference type="Gene3D" id="3.30.460.10">
    <property type="entry name" value="Beta Polymerase, domain 2"/>
    <property type="match status" value="1"/>
</dbReference>
<dbReference type="GO" id="GO:0046872">
    <property type="term" value="F:metal ion binding"/>
    <property type="evidence" value="ECO:0007669"/>
    <property type="project" value="UniProtKB-KW"/>
</dbReference>
<protein>
    <submittedName>
        <fullName evidence="12">CCA tRNA nucleotidyltransferase</fullName>
    </submittedName>
</protein>
<sequence length="440" mass="50323">MKFKLPSPVIKVLQTLERDKFEAFVVGGAVRDLLTHVPVTDWDFTTNATPEQIQKLFPDSFYDNRFGTVGVKFDEQVLEITTYRSESGYSDRRRPDRVKWGKTIAEDLTRRDFTVNAMALTDKLEIIDPFHGQKDLKQKIIRAVGQADKRFNEDALRMLRAIRIASQLGFLIEPKTLEAIVKNSALIKQISAERVRDELLKIIASPFPKEGLQLMFNAGLLAHILPELIATRGVDQAGHHTKDVWNHSLDSLAASPSAETIVRLATLLHDIGKPVVKSSREGKKITFYNHEVVGARMAKTIARRLKLSKKQTDLLWLLVRWHMFQYEPKMTDKAIRRFITRVGRENINKMIQLRVGDRVGGGSQASSWRLREFQERIKQVLYKPFDINDLKVDGTDAMNILNIKPGPKVGKILKKIFNEVLADAKKNDREYLLKKINDFA</sequence>
<evidence type="ECO:0000259" key="11">
    <source>
        <dbReference type="Pfam" id="PF12627"/>
    </source>
</evidence>
<evidence type="ECO:0000259" key="10">
    <source>
        <dbReference type="Pfam" id="PF01966"/>
    </source>
</evidence>
<keyword evidence="8" id="KW-0694">RNA-binding</keyword>
<dbReference type="Pfam" id="PF01743">
    <property type="entry name" value="PolyA_pol"/>
    <property type="match status" value="1"/>
</dbReference>
<dbReference type="Gene3D" id="1.10.3090.10">
    <property type="entry name" value="cca-adding enzyme, domain 2"/>
    <property type="match status" value="1"/>
</dbReference>
<dbReference type="InterPro" id="IPR003607">
    <property type="entry name" value="HD/PDEase_dom"/>
</dbReference>
<dbReference type="Pfam" id="PF12627">
    <property type="entry name" value="PolyA_pol_RNAbd"/>
    <property type="match status" value="1"/>
</dbReference>
<keyword evidence="4" id="KW-0548">Nucleotidyltransferase</keyword>
<dbReference type="GO" id="GO:0008033">
    <property type="term" value="P:tRNA processing"/>
    <property type="evidence" value="ECO:0007669"/>
    <property type="project" value="UniProtKB-KW"/>
</dbReference>
<dbReference type="Pfam" id="PF01966">
    <property type="entry name" value="HD"/>
    <property type="match status" value="1"/>
</dbReference>
<dbReference type="InterPro" id="IPR032828">
    <property type="entry name" value="PolyA_RNA-bd"/>
</dbReference>
<evidence type="ECO:0000256" key="1">
    <source>
        <dbReference type="ARBA" id="ARBA00001946"/>
    </source>
</evidence>
<keyword evidence="2 8" id="KW-0808">Transferase</keyword>
<dbReference type="Proteomes" id="UP000228627">
    <property type="component" value="Unassembled WGS sequence"/>
</dbReference>
<gene>
    <name evidence="12" type="ORF">COX59_01510</name>
</gene>
<dbReference type="NCBIfam" id="NF009814">
    <property type="entry name" value="PRK13299.1"/>
    <property type="match status" value="1"/>
</dbReference>
<dbReference type="GO" id="GO:0016779">
    <property type="term" value="F:nucleotidyltransferase activity"/>
    <property type="evidence" value="ECO:0007669"/>
    <property type="project" value="UniProtKB-KW"/>
</dbReference>
<dbReference type="CDD" id="cd00077">
    <property type="entry name" value="HDc"/>
    <property type="match status" value="1"/>
</dbReference>
<evidence type="ECO:0000313" key="12">
    <source>
        <dbReference type="EMBL" id="PJA22998.1"/>
    </source>
</evidence>
<evidence type="ECO:0000256" key="3">
    <source>
        <dbReference type="ARBA" id="ARBA00022694"/>
    </source>
</evidence>